<name>A0A1V2ZY49_9GAMM</name>
<dbReference type="Proteomes" id="UP000189177">
    <property type="component" value="Unassembled WGS sequence"/>
</dbReference>
<evidence type="ECO:0000313" key="2">
    <source>
        <dbReference type="EMBL" id="OOC10047.1"/>
    </source>
</evidence>
<dbReference type="OrthoDB" id="5784914at2"/>
<dbReference type="GO" id="GO:0016301">
    <property type="term" value="F:kinase activity"/>
    <property type="evidence" value="ECO:0007669"/>
    <property type="project" value="UniProtKB-KW"/>
</dbReference>
<comment type="caution">
    <text evidence="2">The sequence shown here is derived from an EMBL/GenBank/DDBJ whole genome shotgun (WGS) entry which is preliminary data.</text>
</comment>
<reference evidence="2 3" key="1">
    <citation type="submission" date="2017-02" db="EMBL/GenBank/DDBJ databases">
        <title>Genomic diversity within the haloalkaliphilic genus Thioalkalivibrio.</title>
        <authorList>
            <person name="Ahn A.-C."/>
            <person name="Meier-Kolthoff J."/>
            <person name="Overmars L."/>
            <person name="Richter M."/>
            <person name="Woyke T."/>
            <person name="Sorokin D.Y."/>
            <person name="Muyzer G."/>
        </authorList>
    </citation>
    <scope>NUCLEOTIDE SEQUENCE [LARGE SCALE GENOMIC DNA]</scope>
    <source>
        <strain evidence="2 3">HL17</strain>
    </source>
</reference>
<protein>
    <submittedName>
        <fullName evidence="2">Histidine kinase</fullName>
    </submittedName>
</protein>
<feature type="transmembrane region" description="Helical" evidence="1">
    <location>
        <begin position="50"/>
        <end position="66"/>
    </location>
</feature>
<dbReference type="STRING" id="252474.B1A74_07635"/>
<keyword evidence="3" id="KW-1185">Reference proteome</keyword>
<keyword evidence="1" id="KW-0812">Transmembrane</keyword>
<proteinExistence type="predicted"/>
<keyword evidence="1" id="KW-0472">Membrane</keyword>
<organism evidence="2 3">
    <name type="scientific">Thioalkalivibrio halophilus</name>
    <dbReference type="NCBI Taxonomy" id="252474"/>
    <lineage>
        <taxon>Bacteria</taxon>
        <taxon>Pseudomonadati</taxon>
        <taxon>Pseudomonadota</taxon>
        <taxon>Gammaproteobacteria</taxon>
        <taxon>Chromatiales</taxon>
        <taxon>Ectothiorhodospiraceae</taxon>
        <taxon>Thioalkalivibrio</taxon>
    </lineage>
</organism>
<feature type="transmembrane region" description="Helical" evidence="1">
    <location>
        <begin position="9"/>
        <end position="30"/>
    </location>
</feature>
<keyword evidence="2" id="KW-0808">Transferase</keyword>
<keyword evidence="1" id="KW-1133">Transmembrane helix</keyword>
<evidence type="ECO:0000313" key="3">
    <source>
        <dbReference type="Proteomes" id="UP000189177"/>
    </source>
</evidence>
<dbReference type="AlphaFoldDB" id="A0A1V2ZY49"/>
<gene>
    <name evidence="2" type="ORF">B1A74_07635</name>
</gene>
<dbReference type="EMBL" id="MUZR01000024">
    <property type="protein sequence ID" value="OOC10047.1"/>
    <property type="molecule type" value="Genomic_DNA"/>
</dbReference>
<evidence type="ECO:0000256" key="1">
    <source>
        <dbReference type="SAM" id="Phobius"/>
    </source>
</evidence>
<feature type="transmembrane region" description="Helical" evidence="1">
    <location>
        <begin position="86"/>
        <end position="104"/>
    </location>
</feature>
<accession>A0A1V2ZY49</accession>
<dbReference type="RefSeq" id="WP_018878687.1">
    <property type="nucleotide sequence ID" value="NZ_MUZR01000024.1"/>
</dbReference>
<keyword evidence="2" id="KW-0418">Kinase</keyword>
<sequence length="112" mass="12652">MISRIPRHLLIGVAAAFAIVIVAGLAWNMIEGAEAVRARLDRTEWLLAGWRWLLIAAVVLGWRYWVTWLGGHLPPESQQRLVDARWRVAAWLVILEILLGQNLLGRAVELVV</sequence>